<dbReference type="SMART" id="SM00382">
    <property type="entry name" value="AAA"/>
    <property type="match status" value="2"/>
</dbReference>
<dbReference type="CDD" id="cd19499">
    <property type="entry name" value="RecA-like_ClpB_Hsp104-like"/>
    <property type="match status" value="1"/>
</dbReference>
<dbReference type="PROSITE" id="PS00871">
    <property type="entry name" value="CLPAB_2"/>
    <property type="match status" value="1"/>
</dbReference>
<evidence type="ECO:0000259" key="13">
    <source>
        <dbReference type="PROSITE" id="PS51903"/>
    </source>
</evidence>
<dbReference type="Gene3D" id="4.10.860.10">
    <property type="entry name" value="UVR domain"/>
    <property type="match status" value="1"/>
</dbReference>
<dbReference type="InterPro" id="IPR018368">
    <property type="entry name" value="ClpA/B_CS1"/>
</dbReference>
<dbReference type="PROSITE" id="PS00870">
    <property type="entry name" value="CLPAB_1"/>
    <property type="match status" value="1"/>
</dbReference>
<feature type="domain" description="UVR" evidence="12">
    <location>
        <begin position="476"/>
        <end position="511"/>
    </location>
</feature>
<keyword evidence="14" id="KW-0645">Protease</keyword>
<keyword evidence="5" id="KW-0346">Stress response</keyword>
<dbReference type="GO" id="GO:0006508">
    <property type="term" value="P:proteolysis"/>
    <property type="evidence" value="ECO:0007669"/>
    <property type="project" value="UniProtKB-KW"/>
</dbReference>
<dbReference type="GO" id="GO:0005524">
    <property type="term" value="F:ATP binding"/>
    <property type="evidence" value="ECO:0007669"/>
    <property type="project" value="UniProtKB-KW"/>
</dbReference>
<evidence type="ECO:0000256" key="9">
    <source>
        <dbReference type="PROSITE-ProRule" id="PRU01251"/>
    </source>
</evidence>
<evidence type="ECO:0000256" key="4">
    <source>
        <dbReference type="ARBA" id="ARBA00022840"/>
    </source>
</evidence>
<dbReference type="InterPro" id="IPR001270">
    <property type="entry name" value="ClpA/B"/>
</dbReference>
<dbReference type="InterPro" id="IPR036628">
    <property type="entry name" value="Clp_N_dom_sf"/>
</dbReference>
<dbReference type="Pfam" id="PF00004">
    <property type="entry name" value="AAA"/>
    <property type="match status" value="1"/>
</dbReference>
<evidence type="ECO:0000256" key="8">
    <source>
        <dbReference type="ARBA" id="ARBA00026057"/>
    </source>
</evidence>
<keyword evidence="7 10" id="KW-0143">Chaperone</keyword>
<dbReference type="PROSITE" id="PS50151">
    <property type="entry name" value="UVR"/>
    <property type="match status" value="1"/>
</dbReference>
<dbReference type="PANTHER" id="PTHR11638">
    <property type="entry name" value="ATP-DEPENDENT CLP PROTEASE"/>
    <property type="match status" value="1"/>
</dbReference>
<gene>
    <name evidence="14" type="ORF">NX801_15100</name>
</gene>
<keyword evidence="2 9" id="KW-0677">Repeat</keyword>
<name>A0ABT2CK61_9ACTN</name>
<dbReference type="PANTHER" id="PTHR11638:SF18">
    <property type="entry name" value="HEAT SHOCK PROTEIN 104"/>
    <property type="match status" value="1"/>
</dbReference>
<dbReference type="InterPro" id="IPR027417">
    <property type="entry name" value="P-loop_NTPase"/>
</dbReference>
<comment type="caution">
    <text evidence="14">The sequence shown here is derived from an EMBL/GenBank/DDBJ whole genome shotgun (WGS) entry which is preliminary data.</text>
</comment>
<dbReference type="Gene3D" id="1.10.8.60">
    <property type="match status" value="2"/>
</dbReference>
<dbReference type="InterPro" id="IPR001943">
    <property type="entry name" value="UVR_dom"/>
</dbReference>
<feature type="compositionally biased region" description="Pro residues" evidence="11">
    <location>
        <begin position="177"/>
        <end position="190"/>
    </location>
</feature>
<protein>
    <submittedName>
        <fullName evidence="14">ATP-dependent Clp protease ATP-binding subunit</fullName>
    </submittedName>
</protein>
<dbReference type="InterPro" id="IPR004176">
    <property type="entry name" value="Clp_R_N"/>
</dbReference>
<organism evidence="14 15">
    <name type="scientific">Streptomyces pyxinae</name>
    <dbReference type="NCBI Taxonomy" id="2970734"/>
    <lineage>
        <taxon>Bacteria</taxon>
        <taxon>Bacillati</taxon>
        <taxon>Actinomycetota</taxon>
        <taxon>Actinomycetes</taxon>
        <taxon>Kitasatosporales</taxon>
        <taxon>Streptomycetaceae</taxon>
        <taxon>Streptomyces</taxon>
    </lineage>
</organism>
<dbReference type="InterPro" id="IPR041546">
    <property type="entry name" value="ClpA/ClpB_AAA_lid"/>
</dbReference>
<dbReference type="GO" id="GO:0008233">
    <property type="term" value="F:peptidase activity"/>
    <property type="evidence" value="ECO:0007669"/>
    <property type="project" value="UniProtKB-KW"/>
</dbReference>
<dbReference type="PRINTS" id="PR00300">
    <property type="entry name" value="CLPPROTEASEA"/>
</dbReference>
<evidence type="ECO:0000256" key="3">
    <source>
        <dbReference type="ARBA" id="ARBA00022741"/>
    </source>
</evidence>
<dbReference type="Gene3D" id="1.10.1780.10">
    <property type="entry name" value="Clp, N-terminal domain"/>
    <property type="match status" value="1"/>
</dbReference>
<evidence type="ECO:0000256" key="2">
    <source>
        <dbReference type="ARBA" id="ARBA00022737"/>
    </source>
</evidence>
<evidence type="ECO:0000256" key="11">
    <source>
        <dbReference type="SAM" id="MobiDB-lite"/>
    </source>
</evidence>
<feature type="compositionally biased region" description="Low complexity" evidence="11">
    <location>
        <begin position="191"/>
        <end position="216"/>
    </location>
</feature>
<feature type="domain" description="Clp R" evidence="13">
    <location>
        <begin position="43"/>
        <end position="188"/>
    </location>
</feature>
<feature type="compositionally biased region" description="Low complexity" evidence="11">
    <location>
        <begin position="930"/>
        <end position="949"/>
    </location>
</feature>
<dbReference type="PROSITE" id="PS51903">
    <property type="entry name" value="CLP_R"/>
    <property type="match status" value="1"/>
</dbReference>
<evidence type="ECO:0000313" key="15">
    <source>
        <dbReference type="Proteomes" id="UP001431313"/>
    </source>
</evidence>
<keyword evidence="4 10" id="KW-0067">ATP-binding</keyword>
<keyword evidence="6" id="KW-0175">Coiled coil</keyword>
<accession>A0ABT2CK61</accession>
<keyword evidence="14" id="KW-0378">Hydrolase</keyword>
<reference evidence="14" key="1">
    <citation type="submission" date="2022-08" db="EMBL/GenBank/DDBJ databases">
        <authorList>
            <person name="Somphong A."/>
            <person name="Phongsopitanun W."/>
        </authorList>
    </citation>
    <scope>NUCLEOTIDE SEQUENCE</scope>
    <source>
        <strain evidence="14">LP05-1</strain>
    </source>
</reference>
<evidence type="ECO:0000256" key="10">
    <source>
        <dbReference type="RuleBase" id="RU004432"/>
    </source>
</evidence>
<comment type="similarity">
    <text evidence="1 10">Belongs to the ClpA/ClpB family.</text>
</comment>
<sequence length="949" mass="100356">MSSGFMGPEGYGPDAFGDFLARFFGGGPGSSGGARPGPRYIDIGRLMSEPARRMVGDAASYAAEHGSTDLETEHLLRAALTTEPTRDLVARAGADPDALVAQIDSTAGEGPPQTRIAVTPAVKRALLDAHDLARHTGASYIGPEHVLAALAANPDSAAGRILIAARFDPGAASGPYPGGPYPGGPRPGQRPAPRVGAASWEGGPEQHPPQGGTTPTLDKYGRDLTDLARAGRVDPVIGRDDEIEQTVEVLSRRGKNNPVLIGDAGVGKTAIVEGLAQRIAENDVPDTLRGRRVVALDLSGVVAGTRYRGDFEERLNAIIEEIRAHSDEVIVFIDELHTVVGAGAGGGGSEGGSMDAGNMLKPALARGELHVIGATTLEEYRRYIEKDAALARRFQPILVPEPSPGDAVEILRGLRDRYEAHHQVRYTDEALLAAVELSDRYLTERFLPDKAIDLIDQAGARVRLRVHSDTDVRALEREVEELVRDKDQAVAAEQYERATGLRDRIQELCARIEAGRGAERSGDGRVVEVTAEDIAEVVSRQTGIPVSSLTQEEKDRLLGLEEHLRERVIGQDEAVTAVSEAVLRSRAGLADPARPIGSFLFLGPTGVGKTELARALAGALFGSEERMVRLDMSEFQERHTVSRLVGAPPGYVGHDEAGQLTEAVRRHPYSLLLLDEVEKAHPDVFNILLQVLDDGRLTDAQGRTVSFKNTVVVMTSNLGSEVIGTGRGVLGFGSTGDGAGEEAARERVLRPLREHFRPEFLNRIDEIVVFRRLDEEQLRRITDLLLEETRRRTRAQGVTLEVAPEAVDWLARHGHQPEYGARPLRRTIQREVDNRLSRLLLDGALPAGSRVRVTVDGEDRLAFGAEPPAEGPGGPAGTGESGGPAGGSGGPGGPAGGPPAPDAARAGADRAAGDGAGRGGVPRGPGPGLPGTAAPGAAAAGEGPTGPAA</sequence>
<dbReference type="Gene3D" id="3.40.50.300">
    <property type="entry name" value="P-loop containing nucleotide triphosphate hydrolases"/>
    <property type="match status" value="2"/>
</dbReference>
<feature type="region of interest" description="Disordered" evidence="11">
    <location>
        <begin position="171"/>
        <end position="220"/>
    </location>
</feature>
<dbReference type="EMBL" id="JANUGQ010000011">
    <property type="protein sequence ID" value="MCS0636964.1"/>
    <property type="molecule type" value="Genomic_DNA"/>
</dbReference>
<feature type="compositionally biased region" description="Gly residues" evidence="11">
    <location>
        <begin position="914"/>
        <end position="923"/>
    </location>
</feature>
<dbReference type="SMART" id="SM01086">
    <property type="entry name" value="ClpB_D2-small"/>
    <property type="match status" value="1"/>
</dbReference>
<dbReference type="RefSeq" id="WP_258788223.1">
    <property type="nucleotide sequence ID" value="NZ_JANUGQ010000011.1"/>
</dbReference>
<comment type="subunit">
    <text evidence="8">Homohexamer. The oligomerization is ATP-dependent.</text>
</comment>
<dbReference type="CDD" id="cd00009">
    <property type="entry name" value="AAA"/>
    <property type="match status" value="1"/>
</dbReference>
<dbReference type="Pfam" id="PF17871">
    <property type="entry name" value="AAA_lid_9"/>
    <property type="match status" value="1"/>
</dbReference>
<dbReference type="Pfam" id="PF10431">
    <property type="entry name" value="ClpB_D2-small"/>
    <property type="match status" value="1"/>
</dbReference>
<evidence type="ECO:0000256" key="1">
    <source>
        <dbReference type="ARBA" id="ARBA00008675"/>
    </source>
</evidence>
<dbReference type="Pfam" id="PF02861">
    <property type="entry name" value="Clp_N"/>
    <property type="match status" value="1"/>
</dbReference>
<feature type="region of interest" description="Disordered" evidence="11">
    <location>
        <begin position="862"/>
        <end position="949"/>
    </location>
</feature>
<evidence type="ECO:0000259" key="12">
    <source>
        <dbReference type="PROSITE" id="PS50151"/>
    </source>
</evidence>
<dbReference type="InterPro" id="IPR028299">
    <property type="entry name" value="ClpA/B_CS2"/>
</dbReference>
<dbReference type="InterPro" id="IPR019489">
    <property type="entry name" value="Clp_ATPase_C"/>
</dbReference>
<dbReference type="InterPro" id="IPR003959">
    <property type="entry name" value="ATPase_AAA_core"/>
</dbReference>
<evidence type="ECO:0000256" key="7">
    <source>
        <dbReference type="ARBA" id="ARBA00023186"/>
    </source>
</evidence>
<dbReference type="SUPFAM" id="SSF81923">
    <property type="entry name" value="Double Clp-N motif"/>
    <property type="match status" value="1"/>
</dbReference>
<dbReference type="Proteomes" id="UP001431313">
    <property type="component" value="Unassembled WGS sequence"/>
</dbReference>
<dbReference type="SUPFAM" id="SSF52540">
    <property type="entry name" value="P-loop containing nucleoside triphosphate hydrolases"/>
    <property type="match status" value="2"/>
</dbReference>
<keyword evidence="15" id="KW-1185">Reference proteome</keyword>
<dbReference type="InterPro" id="IPR050130">
    <property type="entry name" value="ClpA_ClpB"/>
</dbReference>
<evidence type="ECO:0000313" key="14">
    <source>
        <dbReference type="EMBL" id="MCS0636964.1"/>
    </source>
</evidence>
<evidence type="ECO:0000256" key="6">
    <source>
        <dbReference type="ARBA" id="ARBA00023054"/>
    </source>
</evidence>
<feature type="compositionally biased region" description="Gly residues" evidence="11">
    <location>
        <begin position="871"/>
        <end position="895"/>
    </location>
</feature>
<evidence type="ECO:0000256" key="5">
    <source>
        <dbReference type="ARBA" id="ARBA00023016"/>
    </source>
</evidence>
<dbReference type="Pfam" id="PF07724">
    <property type="entry name" value="AAA_2"/>
    <property type="match status" value="1"/>
</dbReference>
<keyword evidence="3 10" id="KW-0547">Nucleotide-binding</keyword>
<proteinExistence type="inferred from homology"/>
<dbReference type="InterPro" id="IPR003593">
    <property type="entry name" value="AAA+_ATPase"/>
</dbReference>